<protein>
    <submittedName>
        <fullName evidence="1">Uncharacterized protein</fullName>
    </submittedName>
</protein>
<dbReference type="RefSeq" id="WP_117446770.1">
    <property type="nucleotide sequence ID" value="NZ_JBFBOW010000001.1"/>
</dbReference>
<proteinExistence type="predicted"/>
<accession>A0A3E3E0H3</accession>
<organism evidence="1 2">
    <name type="scientific">Faecalicoccus pleomorphus</name>
    <dbReference type="NCBI Taxonomy" id="1323"/>
    <lineage>
        <taxon>Bacteria</taxon>
        <taxon>Bacillati</taxon>
        <taxon>Bacillota</taxon>
        <taxon>Erysipelotrichia</taxon>
        <taxon>Erysipelotrichales</taxon>
        <taxon>Erysipelotrichaceae</taxon>
        <taxon>Faecalicoccus</taxon>
    </lineage>
</organism>
<sequence>MNKVIELLMEELGVGICEDFRVKPSVAGQSEYKSIYHFDELGALRRDDGIPADSVLGFLARGRLSIEKVKPKGRYIPKYGEYYWCIPTFGGISWKTYEDEFDEFVIKHNLVFRTKEEAEDYRWFLEQVDKYKKEFEIGKLNHYFYYTFINKRIGISWDDVFKEYKFYFGSTENIQEFRNVVGDERIKKYFFNQY</sequence>
<dbReference type="AlphaFoldDB" id="A0A3E3E0H3"/>
<reference evidence="1 2" key="1">
    <citation type="submission" date="2018-08" db="EMBL/GenBank/DDBJ databases">
        <title>A genome reference for cultivated species of the human gut microbiota.</title>
        <authorList>
            <person name="Zou Y."/>
            <person name="Xue W."/>
            <person name="Luo G."/>
        </authorList>
    </citation>
    <scope>NUCLEOTIDE SEQUENCE [LARGE SCALE GENOMIC DNA]</scope>
    <source>
        <strain evidence="1 2">TF08-11</strain>
    </source>
</reference>
<evidence type="ECO:0000313" key="1">
    <source>
        <dbReference type="EMBL" id="RGD74826.1"/>
    </source>
</evidence>
<comment type="caution">
    <text evidence="1">The sequence shown here is derived from an EMBL/GenBank/DDBJ whole genome shotgun (WGS) entry which is preliminary data.</text>
</comment>
<gene>
    <name evidence="1" type="ORF">DXC78_09315</name>
</gene>
<dbReference type="EMBL" id="QUSK01000021">
    <property type="protein sequence ID" value="RGD74826.1"/>
    <property type="molecule type" value="Genomic_DNA"/>
</dbReference>
<evidence type="ECO:0000313" key="2">
    <source>
        <dbReference type="Proteomes" id="UP000260721"/>
    </source>
</evidence>
<dbReference type="Proteomes" id="UP000260721">
    <property type="component" value="Unassembled WGS sequence"/>
</dbReference>
<name>A0A3E3E0H3_9FIRM</name>